<evidence type="ECO:0000313" key="3">
    <source>
        <dbReference type="Proteomes" id="UP000276417"/>
    </source>
</evidence>
<protein>
    <recommendedName>
        <fullName evidence="4">DUF1440 domain-containing protein</fullName>
    </recommendedName>
</protein>
<keyword evidence="3" id="KW-1185">Reference proteome</keyword>
<organism evidence="2 3">
    <name type="scientific">Deinococcus psychrotolerans</name>
    <dbReference type="NCBI Taxonomy" id="2489213"/>
    <lineage>
        <taxon>Bacteria</taxon>
        <taxon>Thermotogati</taxon>
        <taxon>Deinococcota</taxon>
        <taxon>Deinococci</taxon>
        <taxon>Deinococcales</taxon>
        <taxon>Deinococcaceae</taxon>
        <taxon>Deinococcus</taxon>
    </lineage>
</organism>
<proteinExistence type="predicted"/>
<dbReference type="Proteomes" id="UP000276417">
    <property type="component" value="Chromosome 1"/>
</dbReference>
<dbReference type="OrthoDB" id="65645at2"/>
<gene>
    <name evidence="2" type="ORF">EHF33_04710</name>
</gene>
<evidence type="ECO:0000313" key="2">
    <source>
        <dbReference type="EMBL" id="AZI43786.1"/>
    </source>
</evidence>
<feature type="compositionally biased region" description="Polar residues" evidence="1">
    <location>
        <begin position="50"/>
        <end position="68"/>
    </location>
</feature>
<evidence type="ECO:0000256" key="1">
    <source>
        <dbReference type="SAM" id="MobiDB-lite"/>
    </source>
</evidence>
<dbReference type="EMBL" id="CP034183">
    <property type="protein sequence ID" value="AZI43786.1"/>
    <property type="molecule type" value="Genomic_DNA"/>
</dbReference>
<feature type="region of interest" description="Disordered" evidence="1">
    <location>
        <begin position="40"/>
        <end position="68"/>
    </location>
</feature>
<sequence length="184" mass="18959">MSSQPSPAYRGALLGLAGSLVGTLAMGQYWTKIAPLVQPPQAGADKQKPQPDQSVISPLGQQHQNGESPTAALGRFAYELIAHKTPSRDARASLSEAVHWGMGAGSGALYGALTAQRGANPLSGSLFGAALWIAVDETLVPFLGLQDGPASSDVRGHLNRLGAHLSYGAALGLSIWALGKVLPD</sequence>
<reference evidence="2 3" key="1">
    <citation type="submission" date="2018-11" db="EMBL/GenBank/DDBJ databases">
        <title>Deinococcus shelandsis sp. nov., isolated from South Shetland Islands soil of Antarctica.</title>
        <authorList>
            <person name="Tian J."/>
        </authorList>
    </citation>
    <scope>NUCLEOTIDE SEQUENCE [LARGE SCALE GENOMIC DNA]</scope>
    <source>
        <strain evidence="2 3">S14-83T</strain>
    </source>
</reference>
<accession>A0A3G8YRC8</accession>
<dbReference type="AlphaFoldDB" id="A0A3G8YRC8"/>
<dbReference type="KEGG" id="dph:EHF33_04710"/>
<name>A0A3G8YRC8_9DEIO</name>
<evidence type="ECO:0008006" key="4">
    <source>
        <dbReference type="Google" id="ProtNLM"/>
    </source>
</evidence>